<reference evidence="3 4" key="1">
    <citation type="submission" date="2015-10" db="EMBL/GenBank/DDBJ databases">
        <title>A novel member of the family Ruminococcaceae isolated from human faeces.</title>
        <authorList>
            <person name="Shkoporov A.N."/>
            <person name="Chaplin A.V."/>
            <person name="Motuzova O.V."/>
            <person name="Kafarskaia L.I."/>
            <person name="Efimov B.A."/>
        </authorList>
    </citation>
    <scope>NUCLEOTIDE SEQUENCE [LARGE SCALE GENOMIC DNA]</scope>
    <source>
        <strain evidence="3 4">668</strain>
    </source>
</reference>
<dbReference type="AlphaFoldDB" id="A0A0W7TM78"/>
<dbReference type="InterPro" id="IPR050640">
    <property type="entry name" value="Bact_2-comp_sensor_kinase"/>
</dbReference>
<keyword evidence="1" id="KW-1133">Transmembrane helix</keyword>
<gene>
    <name evidence="3" type="ORF">ASJ35_16735</name>
</gene>
<dbReference type="Pfam" id="PF06580">
    <property type="entry name" value="His_kinase"/>
    <property type="match status" value="1"/>
</dbReference>
<accession>A0A0W7TM78</accession>
<dbReference type="RefSeq" id="WP_058723851.1">
    <property type="nucleotide sequence ID" value="NZ_LMUA01000037.1"/>
</dbReference>
<dbReference type="GO" id="GO:0016020">
    <property type="term" value="C:membrane"/>
    <property type="evidence" value="ECO:0007669"/>
    <property type="project" value="InterPro"/>
</dbReference>
<evidence type="ECO:0000256" key="1">
    <source>
        <dbReference type="SAM" id="Phobius"/>
    </source>
</evidence>
<dbReference type="Proteomes" id="UP000053433">
    <property type="component" value="Unassembled WGS sequence"/>
</dbReference>
<dbReference type="InterPro" id="IPR010559">
    <property type="entry name" value="Sig_transdc_His_kin_internal"/>
</dbReference>
<evidence type="ECO:0000313" key="3">
    <source>
        <dbReference type="EMBL" id="KUE74904.1"/>
    </source>
</evidence>
<dbReference type="Gene3D" id="3.30.565.10">
    <property type="entry name" value="Histidine kinase-like ATPase, C-terminal domain"/>
    <property type="match status" value="1"/>
</dbReference>
<evidence type="ECO:0000313" key="4">
    <source>
        <dbReference type="Proteomes" id="UP000053433"/>
    </source>
</evidence>
<dbReference type="GO" id="GO:0000155">
    <property type="term" value="F:phosphorelay sensor kinase activity"/>
    <property type="evidence" value="ECO:0007669"/>
    <property type="project" value="InterPro"/>
</dbReference>
<keyword evidence="1" id="KW-0812">Transmembrane</keyword>
<dbReference type="InterPro" id="IPR036890">
    <property type="entry name" value="HATPase_C_sf"/>
</dbReference>
<feature type="domain" description="Signal transduction histidine kinase internal region" evidence="2">
    <location>
        <begin position="346"/>
        <end position="418"/>
    </location>
</feature>
<dbReference type="SUPFAM" id="SSF55874">
    <property type="entry name" value="ATPase domain of HSP90 chaperone/DNA topoisomerase II/histidine kinase"/>
    <property type="match status" value="1"/>
</dbReference>
<name>A0A0W7TM78_9FIRM</name>
<organism evidence="3 4">
    <name type="scientific">Ruthenibacterium lactatiformans</name>
    <dbReference type="NCBI Taxonomy" id="1550024"/>
    <lineage>
        <taxon>Bacteria</taxon>
        <taxon>Bacillati</taxon>
        <taxon>Bacillota</taxon>
        <taxon>Clostridia</taxon>
        <taxon>Eubacteriales</taxon>
        <taxon>Oscillospiraceae</taxon>
        <taxon>Ruthenibacterium</taxon>
    </lineage>
</organism>
<feature type="transmembrane region" description="Helical" evidence="1">
    <location>
        <begin position="257"/>
        <end position="283"/>
    </location>
</feature>
<proteinExistence type="predicted"/>
<sequence length="550" mass="62288">MILLFGTASLAYSGFTSYHSAKSSLREFSISMQIYMDNLSSALQSESDFNQVIVASDSNFALLSTNGVSGASSLPPLYNLRQIINYHDNACCVNMISDYKLDGLYYSSKLFPVKNTQAYRAAYRRIGESCFANNAVLGQWFHEKVADDDYLIFQNRKGSLGLCTMFSLQKYTSQYPIPSFTDNSVVSIFSSDKVIKSRDILENRGIGLVNLQNALNTSHLALYNGNLVFSYYIEGCHIGIAVVTPFSEFFMSVLDRILMAIIFLILMVLIFVVFYTTTSWILLTPIVKISDFSKEITQTHSYSVSKPSRIKEMQNIQAALVSLAKTVSELEAIRRTEEEKKVHALLQYYQLQTRSHFFLNCLKSLYGMLESAQIDKMKLMIIAFSNHLRYLFHDNISTVPLSSELQEIEDYYQILSLDSGKIFLLNIEVEEELTEYLVPPLVIQSFLENSFKYNDGKKGVVLFSVKVNSTMENDSAYMCIHMQDNGEGYPGEVLDAINQRVRFSFEDNHVGINNLKHRLSILYGEKYSFAFYNLPGGGACSTISIPLIRN</sequence>
<keyword evidence="1" id="KW-0472">Membrane</keyword>
<evidence type="ECO:0000259" key="2">
    <source>
        <dbReference type="Pfam" id="PF06580"/>
    </source>
</evidence>
<dbReference type="EMBL" id="LMUA01000037">
    <property type="protein sequence ID" value="KUE74904.1"/>
    <property type="molecule type" value="Genomic_DNA"/>
</dbReference>
<comment type="caution">
    <text evidence="3">The sequence shown here is derived from an EMBL/GenBank/DDBJ whole genome shotgun (WGS) entry which is preliminary data.</text>
</comment>
<dbReference type="PANTHER" id="PTHR34220">
    <property type="entry name" value="SENSOR HISTIDINE KINASE YPDA"/>
    <property type="match status" value="1"/>
</dbReference>
<dbReference type="PANTHER" id="PTHR34220:SF7">
    <property type="entry name" value="SENSOR HISTIDINE KINASE YPDA"/>
    <property type="match status" value="1"/>
</dbReference>
<protein>
    <recommendedName>
        <fullName evidence="2">Signal transduction histidine kinase internal region domain-containing protein</fullName>
    </recommendedName>
</protein>